<evidence type="ECO:0000259" key="5">
    <source>
        <dbReference type="Pfam" id="PF22890"/>
    </source>
</evidence>
<feature type="domain" description="EMC2 TPR-like" evidence="5">
    <location>
        <begin position="57"/>
        <end position="146"/>
    </location>
</feature>
<keyword evidence="2 3" id="KW-0802">TPR repeat</keyword>
<evidence type="ECO:0000256" key="3">
    <source>
        <dbReference type="PROSITE-ProRule" id="PRU00339"/>
    </source>
</evidence>
<keyword evidence="8" id="KW-1185">Reference proteome</keyword>
<feature type="compositionally biased region" description="Low complexity" evidence="4">
    <location>
        <begin position="987"/>
        <end position="998"/>
    </location>
</feature>
<dbReference type="AlphaFoldDB" id="H0EUA1"/>
<keyword evidence="1" id="KW-0677">Repeat</keyword>
<feature type="domain" description="Ubiquitin-like" evidence="6">
    <location>
        <begin position="775"/>
        <end position="858"/>
    </location>
</feature>
<comment type="caution">
    <text evidence="7">The sequence shown here is derived from an EMBL/GenBank/DDBJ whole genome shotgun (WGS) entry which is preliminary data.</text>
</comment>
<feature type="compositionally biased region" description="Basic and acidic residues" evidence="4">
    <location>
        <begin position="677"/>
        <end position="699"/>
    </location>
</feature>
<dbReference type="InterPro" id="IPR039856">
    <property type="entry name" value="EMC2-like"/>
</dbReference>
<proteinExistence type="predicted"/>
<dbReference type="InterPro" id="IPR054464">
    <property type="entry name" value="ULD_fung"/>
</dbReference>
<dbReference type="HOGENOM" id="CLU_298764_0_0_1"/>
<dbReference type="InterPro" id="IPR019734">
    <property type="entry name" value="TPR_rpt"/>
</dbReference>
<dbReference type="Pfam" id="PF22893">
    <property type="entry name" value="ULD_2"/>
    <property type="match status" value="1"/>
</dbReference>
<organism evidence="7 8">
    <name type="scientific">Glarea lozoyensis (strain ATCC 74030 / MF5533)</name>
    <dbReference type="NCBI Taxonomy" id="1104152"/>
    <lineage>
        <taxon>Eukaryota</taxon>
        <taxon>Fungi</taxon>
        <taxon>Dikarya</taxon>
        <taxon>Ascomycota</taxon>
        <taxon>Pezizomycotina</taxon>
        <taxon>Leotiomycetes</taxon>
        <taxon>Helotiales</taxon>
        <taxon>Helotiaceae</taxon>
        <taxon>Glarea</taxon>
    </lineage>
</organism>
<name>H0EUA1_GLAL7</name>
<feature type="compositionally biased region" description="Low complexity" evidence="4">
    <location>
        <begin position="335"/>
        <end position="348"/>
    </location>
</feature>
<dbReference type="PANTHER" id="PTHR12760">
    <property type="entry name" value="TETRATRICOPEPTIDE REPEAT PROTEIN"/>
    <property type="match status" value="1"/>
</dbReference>
<feature type="region of interest" description="Disordered" evidence="4">
    <location>
        <begin position="632"/>
        <end position="699"/>
    </location>
</feature>
<evidence type="ECO:0000256" key="2">
    <source>
        <dbReference type="ARBA" id="ARBA00022803"/>
    </source>
</evidence>
<sequence>MASSKLQLSFKARPLQYHLTPLTARFGADNERLMALRGVFQEATAKDDAALKTVLEEYEKIIAADPSNMPVTKRRIALLRTLQKPTEAIGALNQLLESSPTDAEAWAELSDLYLSQGMYSQAAFALEEVLLITPNAWNMHARLGEVLYVAASSNEGGADKNLSESMRRFCRSVELCDDYLRGYYGLKLTTKRLLKDLATNSRQSKSETGLPAPDRKTVERLNELATAKLSEIVRRNLNGGKFLEAVERRLPDENAASSQIFPLSNGGFHAHRRRLSLFPVEARPVDNRGPTPQEEFGPGRSQSRFSGTPFVPSRPNYTDDEDESWELYDADEVISPSESASRPASRPRTGARYRQSESRPPPASRPTRRHTTSENPASRRPPVARIHRHAPAPPSSVDPNEDYPGYGRGFPAPPPGQFGGRAPGPSYAQSAFSNYAPPPFAHGGPGALTQYGQQQSPYQQFGGHQGNPFSPQPNHGPAGAGYFAPPPAASHHPLSGHNTPGPGYGHDMMPYPPPPQQYPGPGGYGGYPPHVGPPGIPPQHIYQYAQPPQWPPSEPSVVPDPETEKKLVAIEQAMAAQKLGYEKAQKELADRDAKEAAAIAAAEQAKKSAEEKAAWEKQIAQEKELLEARNKAEKDALEKKNAEDKAALEKQLADEKAAWEKKVEEEKKAARAQGAENVRKQVEADKKKADAEAAEAAERARIQAELQKLRDDAAAEQKKLKEEAAAEAKRLKEEAAAETEKLKKAAAEEAEKAKKEAEAALAKAIAAGKPPEPEKQKPLKFKDAVGRKFSFPFHLCATWAGMEELIKQAFLHVEVIGPHVADGHYDLIGPNGEIILPQVWETMIEPDWSITMHMWPMPEPKPDPGPQHGHHNPFHPGHAPERPRSRHERAGERPPMDPRLRAQMDPRQRPVDPRGRGGGGAHGAPPPPPAGGIWPGPPPGHRGGPGLGVGPGGAPVVVMPGREERNGGKERKSSSKSKGGVLGFLSGGSAPKKSSSSGKGKGKKG</sequence>
<feature type="compositionally biased region" description="Pro residues" evidence="4">
    <location>
        <begin position="924"/>
        <end position="940"/>
    </location>
</feature>
<dbReference type="InParanoid" id="H0EUA1"/>
<feature type="compositionally biased region" description="Gly residues" evidence="4">
    <location>
        <begin position="941"/>
        <end position="953"/>
    </location>
</feature>
<dbReference type="InterPro" id="IPR055217">
    <property type="entry name" value="TPR_EMC2"/>
</dbReference>
<gene>
    <name evidence="7" type="ORF">M7I_6333</name>
</gene>
<dbReference type="SUPFAM" id="SSF48452">
    <property type="entry name" value="TPR-like"/>
    <property type="match status" value="1"/>
</dbReference>
<accession>H0EUA1</accession>
<dbReference type="InterPro" id="IPR011990">
    <property type="entry name" value="TPR-like_helical_dom_sf"/>
</dbReference>
<feature type="compositionally biased region" description="Basic and acidic residues" evidence="4">
    <location>
        <begin position="632"/>
        <end position="669"/>
    </location>
</feature>
<feature type="compositionally biased region" description="Low complexity" evidence="4">
    <location>
        <begin position="450"/>
        <end position="462"/>
    </location>
</feature>
<dbReference type="PROSITE" id="PS50005">
    <property type="entry name" value="TPR"/>
    <property type="match status" value="1"/>
</dbReference>
<evidence type="ECO:0000256" key="4">
    <source>
        <dbReference type="SAM" id="MobiDB-lite"/>
    </source>
</evidence>
<feature type="repeat" description="TPR" evidence="3">
    <location>
        <begin position="103"/>
        <end position="136"/>
    </location>
</feature>
<evidence type="ECO:0000313" key="8">
    <source>
        <dbReference type="Proteomes" id="UP000005446"/>
    </source>
</evidence>
<feature type="region of interest" description="Disordered" evidence="4">
    <location>
        <begin position="855"/>
        <end position="1005"/>
    </location>
</feature>
<protein>
    <submittedName>
        <fullName evidence="7">Putative TPR repeat protein oca3</fullName>
    </submittedName>
</protein>
<dbReference type="Gene3D" id="1.25.40.10">
    <property type="entry name" value="Tetratricopeptide repeat domain"/>
    <property type="match status" value="1"/>
</dbReference>
<dbReference type="EMBL" id="AGUE01000169">
    <property type="protein sequence ID" value="EHK97913.1"/>
    <property type="molecule type" value="Genomic_DNA"/>
</dbReference>
<dbReference type="OrthoDB" id="124397at2759"/>
<feature type="region of interest" description="Disordered" evidence="4">
    <location>
        <begin position="281"/>
        <end position="562"/>
    </location>
</feature>
<feature type="compositionally biased region" description="Acidic residues" evidence="4">
    <location>
        <begin position="318"/>
        <end position="332"/>
    </location>
</feature>
<evidence type="ECO:0000259" key="6">
    <source>
        <dbReference type="Pfam" id="PF22893"/>
    </source>
</evidence>
<evidence type="ECO:0000256" key="1">
    <source>
        <dbReference type="ARBA" id="ARBA00022737"/>
    </source>
</evidence>
<feature type="compositionally biased region" description="Basic and acidic residues" evidence="4">
    <location>
        <begin position="878"/>
        <end position="915"/>
    </location>
</feature>
<evidence type="ECO:0000313" key="7">
    <source>
        <dbReference type="EMBL" id="EHK97913.1"/>
    </source>
</evidence>
<reference evidence="7 8" key="1">
    <citation type="journal article" date="2012" name="Eukaryot. Cell">
        <title>Genome sequence of the fungus Glarea lozoyensis: the first genome sequence of a species from the Helotiaceae family.</title>
        <authorList>
            <person name="Youssar L."/>
            <person name="Gruening B.A."/>
            <person name="Erxleben A."/>
            <person name="Guenther S."/>
            <person name="Huettel W."/>
        </authorList>
    </citation>
    <scope>NUCLEOTIDE SEQUENCE [LARGE SCALE GENOMIC DNA]</scope>
    <source>
        <strain evidence="8">ATCC 74030 / MF5533</strain>
    </source>
</reference>
<dbReference type="Proteomes" id="UP000005446">
    <property type="component" value="Unassembled WGS sequence"/>
</dbReference>
<feature type="compositionally biased region" description="Basic and acidic residues" evidence="4">
    <location>
        <begin position="961"/>
        <end position="973"/>
    </location>
</feature>
<dbReference type="Pfam" id="PF22890">
    <property type="entry name" value="TPR_EMC2"/>
    <property type="match status" value="1"/>
</dbReference>